<name>A0ABQ9GAY9_9NEOP</name>
<organism evidence="2 3">
    <name type="scientific">Dryococelus australis</name>
    <dbReference type="NCBI Taxonomy" id="614101"/>
    <lineage>
        <taxon>Eukaryota</taxon>
        <taxon>Metazoa</taxon>
        <taxon>Ecdysozoa</taxon>
        <taxon>Arthropoda</taxon>
        <taxon>Hexapoda</taxon>
        <taxon>Insecta</taxon>
        <taxon>Pterygota</taxon>
        <taxon>Neoptera</taxon>
        <taxon>Polyneoptera</taxon>
        <taxon>Phasmatodea</taxon>
        <taxon>Verophasmatodea</taxon>
        <taxon>Anareolatae</taxon>
        <taxon>Phasmatidae</taxon>
        <taxon>Eurycanthinae</taxon>
        <taxon>Dryococelus</taxon>
    </lineage>
</organism>
<gene>
    <name evidence="2" type="ORF">PR048_028423</name>
</gene>
<protein>
    <submittedName>
        <fullName evidence="2">Uncharacterized protein</fullName>
    </submittedName>
</protein>
<proteinExistence type="predicted"/>
<evidence type="ECO:0000313" key="2">
    <source>
        <dbReference type="EMBL" id="KAJ8869433.1"/>
    </source>
</evidence>
<evidence type="ECO:0000313" key="3">
    <source>
        <dbReference type="Proteomes" id="UP001159363"/>
    </source>
</evidence>
<evidence type="ECO:0000256" key="1">
    <source>
        <dbReference type="SAM" id="MobiDB-lite"/>
    </source>
</evidence>
<dbReference type="EMBL" id="JARBHB010000013">
    <property type="protein sequence ID" value="KAJ8869433.1"/>
    <property type="molecule type" value="Genomic_DNA"/>
</dbReference>
<comment type="caution">
    <text evidence="2">The sequence shown here is derived from an EMBL/GenBank/DDBJ whole genome shotgun (WGS) entry which is preliminary data.</text>
</comment>
<sequence length="94" mass="11007">MLISSCMNNIKPKYRYQRASKKLRGFNSAYYFMVNENKIHVCKQFFMATFGINSRIVQMVVKKQEGLVIGITEPEKRRQHGNHATVPHDMKEDV</sequence>
<keyword evidence="3" id="KW-1185">Reference proteome</keyword>
<feature type="region of interest" description="Disordered" evidence="1">
    <location>
        <begin position="73"/>
        <end position="94"/>
    </location>
</feature>
<accession>A0ABQ9GAY9</accession>
<reference evidence="2 3" key="1">
    <citation type="submission" date="2023-02" db="EMBL/GenBank/DDBJ databases">
        <title>LHISI_Scaffold_Assembly.</title>
        <authorList>
            <person name="Stuart O.P."/>
            <person name="Cleave R."/>
            <person name="Magrath M.J.L."/>
            <person name="Mikheyev A.S."/>
        </authorList>
    </citation>
    <scope>NUCLEOTIDE SEQUENCE [LARGE SCALE GENOMIC DNA]</scope>
    <source>
        <strain evidence="2">Daus_M_001</strain>
        <tissue evidence="2">Leg muscle</tissue>
    </source>
</reference>
<dbReference type="Proteomes" id="UP001159363">
    <property type="component" value="Chromosome 12"/>
</dbReference>